<dbReference type="AlphaFoldDB" id="A0AAJ8M4B1"/>
<organism evidence="7 8">
    <name type="scientific">Cryptococcus depauperatus CBS 7841</name>
    <dbReference type="NCBI Taxonomy" id="1295531"/>
    <lineage>
        <taxon>Eukaryota</taxon>
        <taxon>Fungi</taxon>
        <taxon>Dikarya</taxon>
        <taxon>Basidiomycota</taxon>
        <taxon>Agaricomycotina</taxon>
        <taxon>Tremellomycetes</taxon>
        <taxon>Tremellales</taxon>
        <taxon>Cryptococcaceae</taxon>
        <taxon>Cryptococcus</taxon>
    </lineage>
</organism>
<reference evidence="7" key="2">
    <citation type="journal article" date="2022" name="Elife">
        <title>Obligate sexual reproduction of a homothallic fungus closely related to the Cryptococcus pathogenic species complex.</title>
        <authorList>
            <person name="Passer A.R."/>
            <person name="Clancey S.A."/>
            <person name="Shea T."/>
            <person name="David-Palma M."/>
            <person name="Averette A.F."/>
            <person name="Boekhout T."/>
            <person name="Porcel B.M."/>
            <person name="Nowrousian M."/>
            <person name="Cuomo C.A."/>
            <person name="Sun S."/>
            <person name="Heitman J."/>
            <person name="Coelho M.A."/>
        </authorList>
    </citation>
    <scope>NUCLEOTIDE SEQUENCE</scope>
    <source>
        <strain evidence="7">CBS 7841</strain>
    </source>
</reference>
<keyword evidence="2" id="KW-0479">Metal-binding</keyword>
<dbReference type="GO" id="GO:0005634">
    <property type="term" value="C:nucleus"/>
    <property type="evidence" value="ECO:0007669"/>
    <property type="project" value="UniProtKB-SubCell"/>
</dbReference>
<reference evidence="7" key="3">
    <citation type="submission" date="2024-01" db="EMBL/GenBank/DDBJ databases">
        <authorList>
            <person name="Coelho M.A."/>
            <person name="David-Palma M."/>
            <person name="Shea T."/>
            <person name="Sun S."/>
            <person name="Cuomo C.A."/>
            <person name="Heitman J."/>
        </authorList>
    </citation>
    <scope>NUCLEOTIDE SEQUENCE</scope>
    <source>
        <strain evidence="7">CBS 7841</strain>
    </source>
</reference>
<dbReference type="RefSeq" id="XP_066071733.1">
    <property type="nucleotide sequence ID" value="XM_066215636.1"/>
</dbReference>
<keyword evidence="4" id="KW-0804">Transcription</keyword>
<proteinExistence type="predicted"/>
<dbReference type="GO" id="GO:0046872">
    <property type="term" value="F:metal ion binding"/>
    <property type="evidence" value="ECO:0007669"/>
    <property type="project" value="UniProtKB-KW"/>
</dbReference>
<evidence type="ECO:0000313" key="7">
    <source>
        <dbReference type="EMBL" id="WVN91033.1"/>
    </source>
</evidence>
<evidence type="ECO:0000256" key="2">
    <source>
        <dbReference type="ARBA" id="ARBA00022723"/>
    </source>
</evidence>
<evidence type="ECO:0000256" key="3">
    <source>
        <dbReference type="ARBA" id="ARBA00023015"/>
    </source>
</evidence>
<evidence type="ECO:0000256" key="4">
    <source>
        <dbReference type="ARBA" id="ARBA00023163"/>
    </source>
</evidence>
<dbReference type="KEGG" id="cdep:91090488"/>
<evidence type="ECO:0000256" key="6">
    <source>
        <dbReference type="SAM" id="MobiDB-lite"/>
    </source>
</evidence>
<keyword evidence="3" id="KW-0805">Transcription regulation</keyword>
<reference evidence="7" key="1">
    <citation type="submission" date="2016-06" db="EMBL/GenBank/DDBJ databases">
        <authorList>
            <person name="Cuomo C."/>
            <person name="Litvintseva A."/>
            <person name="Heitman J."/>
            <person name="Chen Y."/>
            <person name="Sun S."/>
            <person name="Springer D."/>
            <person name="Dromer F."/>
            <person name="Young S."/>
            <person name="Zeng Q."/>
            <person name="Chapman S."/>
            <person name="Gujja S."/>
            <person name="Saif S."/>
            <person name="Birren B."/>
        </authorList>
    </citation>
    <scope>NUCLEOTIDE SEQUENCE</scope>
    <source>
        <strain evidence="7">CBS 7841</strain>
    </source>
</reference>
<dbReference type="PANTHER" id="PTHR47338">
    <property type="entry name" value="ZN(II)2CYS6 TRANSCRIPTION FACTOR (EUROFUNG)-RELATED"/>
    <property type="match status" value="1"/>
</dbReference>
<dbReference type="EMBL" id="CP143791">
    <property type="protein sequence ID" value="WVN91033.1"/>
    <property type="molecule type" value="Genomic_DNA"/>
</dbReference>
<accession>A0AAJ8M4B1</accession>
<comment type="subcellular location">
    <subcellularLocation>
        <location evidence="1">Nucleus</location>
    </subcellularLocation>
</comment>
<dbReference type="CDD" id="cd12148">
    <property type="entry name" value="fungal_TF_MHR"/>
    <property type="match status" value="1"/>
</dbReference>
<dbReference type="InterPro" id="IPR050815">
    <property type="entry name" value="TF_fung"/>
</dbReference>
<evidence type="ECO:0008006" key="9">
    <source>
        <dbReference type="Google" id="ProtNLM"/>
    </source>
</evidence>
<keyword evidence="8" id="KW-1185">Reference proteome</keyword>
<gene>
    <name evidence="7" type="ORF">L203_106280</name>
</gene>
<evidence type="ECO:0000256" key="5">
    <source>
        <dbReference type="ARBA" id="ARBA00023242"/>
    </source>
</evidence>
<protein>
    <recommendedName>
        <fullName evidence="9">Transcription factor domain-containing protein</fullName>
    </recommendedName>
</protein>
<feature type="region of interest" description="Disordered" evidence="6">
    <location>
        <begin position="22"/>
        <end position="54"/>
    </location>
</feature>
<keyword evidence="5" id="KW-0539">Nucleus</keyword>
<dbReference type="GO" id="GO:0000981">
    <property type="term" value="F:DNA-binding transcription factor activity, RNA polymerase II-specific"/>
    <property type="evidence" value="ECO:0007669"/>
    <property type="project" value="InterPro"/>
</dbReference>
<feature type="compositionally biased region" description="Basic and acidic residues" evidence="6">
    <location>
        <begin position="45"/>
        <end position="54"/>
    </location>
</feature>
<sequence>MAIGICEFKSVLSSSQNAEKVIPSASLGEHNSSMHERSSKRKRQQRTENEREETRLAVMKGMAKKRAWRESWAKLMCVRPWTASQAWRCMSEVSSKETAQMEEDCDEQRPLNSSYASSMSLGLGTPCHPIGQDNGLVFIGESFHDHPTSVLPSPDPQSLFSHPSLRLSHDMPMSSSPALLDPPSKLKWQGEVNDFVAWQWPSRGLGLYDWSSQPIDPSVLAEEASPSAPTTVTQSPYMTQRIQTSGKHYWSPTAAPQGILVNHDMDHVEQSTVDSHGNMIDHAGPRVDSDGMNTLLSINYAFSASSSYPNSAVERETRSQSNQEVPLFDTEARSLYLQQSISSGKNSLLLPPRDRLLTEKDITQSARNYLLDLFFYSDPPRNQFGSEPFTQTQFYSKLLLPPEQQPHPALLFSMYTLAASVSYIPAIRYLAESLFEITKQKLDDGIRTGDRLVDIINGSKNISKWLYERGRLLEGYEWASRSISLCLACKLHEIPSSVFIEPGEDTVDENAPLKELLPPPKDQWELCERIHAFWGVWGNEKGGTLRTGWPSMIKDEVIITPLPRPPEDYLNRTISKVQDINFRDLYDLPFRQNSEGLDFIYGLLFSVAHLHHRARTLSSHISETSPSYRSLDSTVQSPVRKRYPGAFDDILRTCEWLEEHIPSQWRLDGEGEGWSHVDVPVLYSLLKSIPIYLYSPSDPSDRPLFIQHTRVAANIVLECLKRLQTESNGREYRMTGQGSAGSRRNKNGLSGPYRFCQWLTIENKLSQCAILLEEEGNLEEAKQCRRDAEVILEGYQSVKPSPY</sequence>
<evidence type="ECO:0000313" key="8">
    <source>
        <dbReference type="Proteomes" id="UP000094043"/>
    </source>
</evidence>
<dbReference type="GeneID" id="91090488"/>
<name>A0AAJ8M4B1_9TREE</name>
<dbReference type="PANTHER" id="PTHR47338:SF29">
    <property type="entry name" value="ZN(2)-C6 FUNGAL-TYPE DOMAIN-CONTAINING PROTEIN"/>
    <property type="match status" value="1"/>
</dbReference>
<dbReference type="Proteomes" id="UP000094043">
    <property type="component" value="Chromosome 8"/>
</dbReference>
<evidence type="ECO:0000256" key="1">
    <source>
        <dbReference type="ARBA" id="ARBA00004123"/>
    </source>
</evidence>